<name>A0A6I4MHL5_9ACTN</name>
<dbReference type="AlphaFoldDB" id="A0A6I4MHL5"/>
<dbReference type="EMBL" id="WBMS02000020">
    <property type="protein sequence ID" value="MWA03497.1"/>
    <property type="molecule type" value="Genomic_DNA"/>
</dbReference>
<proteinExistence type="predicted"/>
<accession>A0A6I4MHL5</accession>
<gene>
    <name evidence="1" type="ORF">F8568_024570</name>
</gene>
<evidence type="ECO:0000313" key="2">
    <source>
        <dbReference type="Proteomes" id="UP000462055"/>
    </source>
</evidence>
<reference evidence="1" key="1">
    <citation type="submission" date="2019-12" db="EMBL/GenBank/DDBJ databases">
        <title>Actinomadura physcomitrii sp. nov., a novel actinomycete isolated from moss [Physcomitrium sphaericum (Ludw) Fuernr].</title>
        <authorList>
            <person name="Zhuang X."/>
        </authorList>
    </citation>
    <scope>NUCLEOTIDE SEQUENCE [LARGE SCALE GENOMIC DNA]</scope>
    <source>
        <strain evidence="1">LD22</strain>
    </source>
</reference>
<evidence type="ECO:0000313" key="1">
    <source>
        <dbReference type="EMBL" id="MWA03497.1"/>
    </source>
</evidence>
<dbReference type="Proteomes" id="UP000462055">
    <property type="component" value="Unassembled WGS sequence"/>
</dbReference>
<comment type="caution">
    <text evidence="1">The sequence shown here is derived from an EMBL/GenBank/DDBJ whole genome shotgun (WGS) entry which is preliminary data.</text>
</comment>
<organism evidence="1 2">
    <name type="scientific">Actinomadura physcomitrii</name>
    <dbReference type="NCBI Taxonomy" id="2650748"/>
    <lineage>
        <taxon>Bacteria</taxon>
        <taxon>Bacillati</taxon>
        <taxon>Actinomycetota</taxon>
        <taxon>Actinomycetes</taxon>
        <taxon>Streptosporangiales</taxon>
        <taxon>Thermomonosporaceae</taxon>
        <taxon>Actinomadura</taxon>
    </lineage>
</organism>
<sequence>MTDSHIAGGRARAAASADEDLAALLRAAGIDHPPGDPKPAAEARAMFRRCAERLARLDLGDTPPATVFAPWQR</sequence>
<protein>
    <submittedName>
        <fullName evidence="1">Uncharacterized protein</fullName>
    </submittedName>
</protein>
<keyword evidence="2" id="KW-1185">Reference proteome</keyword>
<dbReference type="RefSeq" id="WP_151596042.1">
    <property type="nucleotide sequence ID" value="NZ_WBMS02000020.1"/>
</dbReference>